<keyword evidence="1" id="KW-0472">Membrane</keyword>
<dbReference type="KEGG" id="ptrr:6342710"/>
<dbReference type="Proteomes" id="UP000001471">
    <property type="component" value="Unassembled WGS sequence"/>
</dbReference>
<dbReference type="AlphaFoldDB" id="B2W4B9"/>
<proteinExistence type="predicted"/>
<evidence type="ECO:0000313" key="2">
    <source>
        <dbReference type="EMBL" id="EDU47376.1"/>
    </source>
</evidence>
<sequence>MRREGWGYAGYIILLKPNTPLILTPNAQPFFTMVFILETLAVAFVVVSGLKLTAVGLVVKRLRKY</sequence>
<evidence type="ECO:0000313" key="3">
    <source>
        <dbReference type="Proteomes" id="UP000001471"/>
    </source>
</evidence>
<dbReference type="HOGENOM" id="CLU_2850780_0_0_1"/>
<dbReference type="EMBL" id="DS231618">
    <property type="protein sequence ID" value="EDU47376.1"/>
    <property type="molecule type" value="Genomic_DNA"/>
</dbReference>
<organism evidence="2 3">
    <name type="scientific">Pyrenophora tritici-repentis (strain Pt-1C-BFP)</name>
    <name type="common">Wheat tan spot fungus</name>
    <name type="synonym">Drechslera tritici-repentis</name>
    <dbReference type="NCBI Taxonomy" id="426418"/>
    <lineage>
        <taxon>Eukaryota</taxon>
        <taxon>Fungi</taxon>
        <taxon>Dikarya</taxon>
        <taxon>Ascomycota</taxon>
        <taxon>Pezizomycotina</taxon>
        <taxon>Dothideomycetes</taxon>
        <taxon>Pleosporomycetidae</taxon>
        <taxon>Pleosporales</taxon>
        <taxon>Pleosporineae</taxon>
        <taxon>Pleosporaceae</taxon>
        <taxon>Pyrenophora</taxon>
    </lineage>
</organism>
<feature type="transmembrane region" description="Helical" evidence="1">
    <location>
        <begin position="30"/>
        <end position="59"/>
    </location>
</feature>
<dbReference type="InParanoid" id="B2W4B9"/>
<reference evidence="3" key="1">
    <citation type="journal article" date="2013" name="G3 (Bethesda)">
        <title>Comparative genomics of a plant-pathogenic fungus, Pyrenophora tritici-repentis, reveals transduplication and the impact of repeat elements on pathogenicity and population divergence.</title>
        <authorList>
            <person name="Manning V.A."/>
            <person name="Pandelova I."/>
            <person name="Dhillon B."/>
            <person name="Wilhelm L.J."/>
            <person name="Goodwin S.B."/>
            <person name="Berlin A.M."/>
            <person name="Figueroa M."/>
            <person name="Freitag M."/>
            <person name="Hane J.K."/>
            <person name="Henrissat B."/>
            <person name="Holman W.H."/>
            <person name="Kodira C.D."/>
            <person name="Martin J."/>
            <person name="Oliver R.P."/>
            <person name="Robbertse B."/>
            <person name="Schackwitz W."/>
            <person name="Schwartz D.C."/>
            <person name="Spatafora J.W."/>
            <person name="Turgeon B.G."/>
            <person name="Yandava C."/>
            <person name="Young S."/>
            <person name="Zhou S."/>
            <person name="Zeng Q."/>
            <person name="Grigoriev I.V."/>
            <person name="Ma L.-J."/>
            <person name="Ciuffetti L.M."/>
        </authorList>
    </citation>
    <scope>NUCLEOTIDE SEQUENCE [LARGE SCALE GENOMIC DNA]</scope>
    <source>
        <strain evidence="3">Pt-1C-BFP</strain>
    </source>
</reference>
<dbReference type="OrthoDB" id="10301902at2759"/>
<gene>
    <name evidence="2" type="ORF">PTRG_04469</name>
</gene>
<keyword evidence="1" id="KW-1133">Transmembrane helix</keyword>
<accession>B2W4B9</accession>
<dbReference type="GeneID" id="6342710"/>
<keyword evidence="1" id="KW-0812">Transmembrane</keyword>
<protein>
    <submittedName>
        <fullName evidence="2">Uncharacterized protein</fullName>
    </submittedName>
</protein>
<name>B2W4B9_PYRTR</name>
<evidence type="ECO:0000256" key="1">
    <source>
        <dbReference type="SAM" id="Phobius"/>
    </source>
</evidence>